<evidence type="ECO:0008006" key="13">
    <source>
        <dbReference type="Google" id="ProtNLM"/>
    </source>
</evidence>
<feature type="domain" description="Trichome birefringence-like N-terminal" evidence="10">
    <location>
        <begin position="39"/>
        <end position="91"/>
    </location>
</feature>
<evidence type="ECO:0000256" key="4">
    <source>
        <dbReference type="ARBA" id="ARBA00022968"/>
    </source>
</evidence>
<keyword evidence="12" id="KW-1185">Reference proteome</keyword>
<dbReference type="InterPro" id="IPR025846">
    <property type="entry name" value="TBL_N"/>
</dbReference>
<feature type="transmembrane region" description="Helical" evidence="7">
    <location>
        <begin position="362"/>
        <end position="386"/>
    </location>
</feature>
<dbReference type="InterPro" id="IPR026057">
    <property type="entry name" value="TBL_C"/>
</dbReference>
<dbReference type="Pfam" id="PF14416">
    <property type="entry name" value="PMR5N"/>
    <property type="match status" value="2"/>
</dbReference>
<keyword evidence="3 7" id="KW-0812">Transmembrane</keyword>
<feature type="domain" description="Trichome birefringence-like C-terminal" evidence="9">
    <location>
        <begin position="92"/>
        <end position="357"/>
    </location>
</feature>
<evidence type="ECO:0000259" key="9">
    <source>
        <dbReference type="Pfam" id="PF13839"/>
    </source>
</evidence>
<gene>
    <name evidence="11" type="ORF">ACJIZ3_016031</name>
</gene>
<evidence type="ECO:0000256" key="2">
    <source>
        <dbReference type="ARBA" id="ARBA00007727"/>
    </source>
</evidence>
<dbReference type="Pfam" id="PF13839">
    <property type="entry name" value="PC-Esterase"/>
    <property type="match status" value="3"/>
</dbReference>
<feature type="domain" description="Trichome birefringence-like N-terminal" evidence="10">
    <location>
        <begin position="398"/>
        <end position="450"/>
    </location>
</feature>
<dbReference type="Proteomes" id="UP001634393">
    <property type="component" value="Unassembled WGS sequence"/>
</dbReference>
<dbReference type="EMBL" id="JBJXBP010000008">
    <property type="protein sequence ID" value="KAL3814763.1"/>
    <property type="molecule type" value="Genomic_DNA"/>
</dbReference>
<accession>A0ABD3RPD5</accession>
<sequence>MLKMNKINLIFMFMFFSPCLSTSTIAARNTTKMSKQNIGCNFYQGKWVYDKSYPLFDSLKCPFIRKEFDCLRYGRPDRQYLKYRWQPNSCNLSRFDGLDFLKKMKGKTVMFIGDSVSDNHRQSLLCLLHQAVGPGSNITRFTEEDSLSSVTFQEYGVTIQVFITHYLVDIENEKIGRVLKLDSLKSGAIWKQADVLIFNTWLWWYRSGPKQPWDYIENDGKIVKDMDRMAAFRKGLTTWAKWVTTDVNPIKTKVFFQGITPFHYHGVEWNEPRATNCAAETTPFNGATYPGGEPLASKVLKEVLFSGAKSVKLLDITFLSQLRKDGHPSKYNKFGGMDCTHWCLSGVPDTWNTILYAQLYRLFTLMFLCFMFMFLSPCLSISTIAARNTTKVPKQKIGCNFYQGKWVYDNSYPLFDSFKCPFVRKEFDCLRYGRPDRQYLKYRWQPNGCNLPRFDGRDFLRKMKGKKIMFIGDSVMDIENEKIGRVLKLDSLKSGAIWKQADVLIFNTWLWWYRSGPKQPWDYIENDGKIVKDMDRMAAFRKGLTTWAKWVTTDVNPIKTKVFFQGITPFHYHGVEWNEPRATNCAAETTPFNGATYPGGEPLASKVLKEVLFSGAKSVKLLDITFLSQLRKDGHPSKYNLFKGMDCTHWCLSGVPDTWNTILYAVI</sequence>
<organism evidence="11 12">
    <name type="scientific">Penstemon smallii</name>
    <dbReference type="NCBI Taxonomy" id="265156"/>
    <lineage>
        <taxon>Eukaryota</taxon>
        <taxon>Viridiplantae</taxon>
        <taxon>Streptophyta</taxon>
        <taxon>Embryophyta</taxon>
        <taxon>Tracheophyta</taxon>
        <taxon>Spermatophyta</taxon>
        <taxon>Magnoliopsida</taxon>
        <taxon>eudicotyledons</taxon>
        <taxon>Gunneridae</taxon>
        <taxon>Pentapetalae</taxon>
        <taxon>asterids</taxon>
        <taxon>lamiids</taxon>
        <taxon>Lamiales</taxon>
        <taxon>Plantaginaceae</taxon>
        <taxon>Cheloneae</taxon>
        <taxon>Penstemon</taxon>
    </lineage>
</organism>
<dbReference type="InterPro" id="IPR029962">
    <property type="entry name" value="TBL"/>
</dbReference>
<comment type="subcellular location">
    <subcellularLocation>
        <location evidence="1">Membrane</location>
        <topology evidence="1">Single-pass membrane protein</topology>
    </subcellularLocation>
</comment>
<evidence type="ECO:0000256" key="7">
    <source>
        <dbReference type="SAM" id="Phobius"/>
    </source>
</evidence>
<evidence type="ECO:0000313" key="11">
    <source>
        <dbReference type="EMBL" id="KAL3814763.1"/>
    </source>
</evidence>
<keyword evidence="8" id="KW-0732">Signal</keyword>
<proteinExistence type="inferred from homology"/>
<evidence type="ECO:0000313" key="12">
    <source>
        <dbReference type="Proteomes" id="UP001634393"/>
    </source>
</evidence>
<evidence type="ECO:0000259" key="10">
    <source>
        <dbReference type="Pfam" id="PF14416"/>
    </source>
</evidence>
<comment type="caution">
    <text evidence="11">The sequence shown here is derived from an EMBL/GenBank/DDBJ whole genome shotgun (WGS) entry which is preliminary data.</text>
</comment>
<dbReference type="PANTHER" id="PTHR32285">
    <property type="entry name" value="PROTEIN TRICHOME BIREFRINGENCE-LIKE 9-RELATED"/>
    <property type="match status" value="1"/>
</dbReference>
<keyword evidence="6 7" id="KW-0472">Membrane</keyword>
<dbReference type="GO" id="GO:0016020">
    <property type="term" value="C:membrane"/>
    <property type="evidence" value="ECO:0007669"/>
    <property type="project" value="UniProtKB-SubCell"/>
</dbReference>
<evidence type="ECO:0000256" key="6">
    <source>
        <dbReference type="ARBA" id="ARBA00023136"/>
    </source>
</evidence>
<feature type="chain" id="PRO_5044778345" description="Trichome birefringence-like N-terminal domain-containing protein" evidence="8">
    <location>
        <begin position="22"/>
        <end position="667"/>
    </location>
</feature>
<feature type="domain" description="Trichome birefringence-like C-terminal" evidence="9">
    <location>
        <begin position="479"/>
        <end position="665"/>
    </location>
</feature>
<name>A0ABD3RPD5_9LAMI</name>
<feature type="domain" description="Trichome birefringence-like C-terminal" evidence="9">
    <location>
        <begin position="451"/>
        <end position="476"/>
    </location>
</feature>
<evidence type="ECO:0000256" key="3">
    <source>
        <dbReference type="ARBA" id="ARBA00022692"/>
    </source>
</evidence>
<comment type="similarity">
    <text evidence="2">Belongs to the PC-esterase family. TBL subfamily.</text>
</comment>
<keyword evidence="5 7" id="KW-1133">Transmembrane helix</keyword>
<dbReference type="PANTHER" id="PTHR32285:SF36">
    <property type="entry name" value="PROTEIN TRICHOME BIREFRINGENCE-LIKE 38"/>
    <property type="match status" value="1"/>
</dbReference>
<keyword evidence="4" id="KW-0735">Signal-anchor</keyword>
<reference evidence="11 12" key="1">
    <citation type="submission" date="2024-12" db="EMBL/GenBank/DDBJ databases">
        <title>The unique morphological basis and parallel evolutionary history of personate flowers in Penstemon.</title>
        <authorList>
            <person name="Depatie T.H."/>
            <person name="Wessinger C.A."/>
        </authorList>
    </citation>
    <scope>NUCLEOTIDE SEQUENCE [LARGE SCALE GENOMIC DNA]</scope>
    <source>
        <strain evidence="11">WTNN_2</strain>
        <tissue evidence="11">Leaf</tissue>
    </source>
</reference>
<evidence type="ECO:0000256" key="8">
    <source>
        <dbReference type="SAM" id="SignalP"/>
    </source>
</evidence>
<dbReference type="AlphaFoldDB" id="A0ABD3RPD5"/>
<evidence type="ECO:0000256" key="1">
    <source>
        <dbReference type="ARBA" id="ARBA00004167"/>
    </source>
</evidence>
<evidence type="ECO:0000256" key="5">
    <source>
        <dbReference type="ARBA" id="ARBA00022989"/>
    </source>
</evidence>
<feature type="signal peptide" evidence="8">
    <location>
        <begin position="1"/>
        <end position="21"/>
    </location>
</feature>
<protein>
    <recommendedName>
        <fullName evidence="13">Trichome birefringence-like N-terminal domain-containing protein</fullName>
    </recommendedName>
</protein>